<name>A0A815NJN7_9BILA</name>
<proteinExistence type="inferred from homology"/>
<protein>
    <recommendedName>
        <fullName evidence="3">CAP N-terminal domain-containing protein</fullName>
    </recommendedName>
</protein>
<dbReference type="InterPro" id="IPR053950">
    <property type="entry name" value="CAP_N"/>
</dbReference>
<dbReference type="Pfam" id="PF01213">
    <property type="entry name" value="CAP_N-CM"/>
    <property type="match status" value="1"/>
</dbReference>
<keyword evidence="6" id="KW-1185">Reference proteome</keyword>
<gene>
    <name evidence="4" type="ORF">GPM918_LOCUS34306</name>
    <name evidence="5" type="ORF">SRO942_LOCUS35001</name>
</gene>
<dbReference type="GO" id="GO:0005737">
    <property type="term" value="C:cytoplasm"/>
    <property type="evidence" value="ECO:0007669"/>
    <property type="project" value="TreeGrafter"/>
</dbReference>
<dbReference type="Gene3D" id="1.25.40.330">
    <property type="entry name" value="Adenylate cyclase-associated CAP, N-terminal domain"/>
    <property type="match status" value="1"/>
</dbReference>
<evidence type="ECO:0000259" key="3">
    <source>
        <dbReference type="Pfam" id="PF21938"/>
    </source>
</evidence>
<comment type="caution">
    <text evidence="4">The sequence shown here is derived from an EMBL/GenBank/DDBJ whole genome shotgun (WGS) entry which is preliminary data.</text>
</comment>
<feature type="non-terminal residue" evidence="4">
    <location>
        <position position="1"/>
    </location>
</feature>
<evidence type="ECO:0000256" key="1">
    <source>
        <dbReference type="ARBA" id="ARBA00007659"/>
    </source>
</evidence>
<dbReference type="EMBL" id="CAJNOQ010018913">
    <property type="protein sequence ID" value="CAF1439179.1"/>
    <property type="molecule type" value="Genomic_DNA"/>
</dbReference>
<feature type="compositionally biased region" description="Pro residues" evidence="2">
    <location>
        <begin position="284"/>
        <end position="293"/>
    </location>
</feature>
<evidence type="ECO:0000313" key="5">
    <source>
        <dbReference type="EMBL" id="CAF4315826.1"/>
    </source>
</evidence>
<dbReference type="AlphaFoldDB" id="A0A815NJN7"/>
<evidence type="ECO:0000256" key="2">
    <source>
        <dbReference type="SAM" id="MobiDB-lite"/>
    </source>
</evidence>
<organism evidence="4 6">
    <name type="scientific">Didymodactylos carnosus</name>
    <dbReference type="NCBI Taxonomy" id="1234261"/>
    <lineage>
        <taxon>Eukaryota</taxon>
        <taxon>Metazoa</taxon>
        <taxon>Spiralia</taxon>
        <taxon>Gnathifera</taxon>
        <taxon>Rotifera</taxon>
        <taxon>Eurotatoria</taxon>
        <taxon>Bdelloidea</taxon>
        <taxon>Philodinida</taxon>
        <taxon>Philodinidae</taxon>
        <taxon>Didymodactylos</taxon>
    </lineage>
</organism>
<dbReference type="Pfam" id="PF21938">
    <property type="entry name" value="CAP_N"/>
    <property type="match status" value="1"/>
</dbReference>
<feature type="compositionally biased region" description="Low complexity" evidence="2">
    <location>
        <begin position="357"/>
        <end position="372"/>
    </location>
</feature>
<dbReference type="GO" id="GO:0007015">
    <property type="term" value="P:actin filament organization"/>
    <property type="evidence" value="ECO:0007669"/>
    <property type="project" value="TreeGrafter"/>
</dbReference>
<dbReference type="GO" id="GO:0003779">
    <property type="term" value="F:actin binding"/>
    <property type="evidence" value="ECO:0007669"/>
    <property type="project" value="InterPro"/>
</dbReference>
<sequence length="380" mass="42491">MDDDGIVAIKRKPFCITSFSPLYSATPTRIPSSEEEDKNSILYTIKRLEDVTSRLESVANKFGVSAGGNNSSLTRNSVGSHIDNLPIIQDYSAIIDGSLKQFLQLSTKLNGDLKELNDHLLKLFNLQRIFIQYVIQCKKPTNEQEFREAIKSMSNEIQAIQSHREKHRQSPLFNHLSAISESIPALGWITVSPAPYPFIKEMSDAGQFYTNRVLKDFRDKDETHVNWVKLWLKILQELQQYVKQYHTTGLAWQTHGQQEFDPQKATIQSSTGSNQHAPQTVGGAPPPPPPPPSSLLTTNNIIQDNNKSRDELLNSINSLGNDITSHLKKVSDDQKVHKNPQLKAGGEQQSTSKQQEKPSVPSKSTPSTVQTPANATNKNQ</sequence>
<dbReference type="FunFam" id="1.25.40.330:FF:000001">
    <property type="entry name" value="Adenylyl cyclase-associated protein"/>
    <property type="match status" value="1"/>
</dbReference>
<dbReference type="GO" id="GO:0000902">
    <property type="term" value="P:cell morphogenesis"/>
    <property type="evidence" value="ECO:0007669"/>
    <property type="project" value="TreeGrafter"/>
</dbReference>
<evidence type="ECO:0000313" key="6">
    <source>
        <dbReference type="Proteomes" id="UP000663829"/>
    </source>
</evidence>
<dbReference type="InterPro" id="IPR036222">
    <property type="entry name" value="CAP_N_sf"/>
</dbReference>
<dbReference type="GO" id="GO:0008179">
    <property type="term" value="F:adenylate cyclase binding"/>
    <property type="evidence" value="ECO:0007669"/>
    <property type="project" value="TreeGrafter"/>
</dbReference>
<dbReference type="GO" id="GO:0019933">
    <property type="term" value="P:cAMP-mediated signaling"/>
    <property type="evidence" value="ECO:0007669"/>
    <property type="project" value="TreeGrafter"/>
</dbReference>
<dbReference type="InterPro" id="IPR013992">
    <property type="entry name" value="Adenylate_cyclase-assoc_CAP_N"/>
</dbReference>
<dbReference type="InterPro" id="IPR001837">
    <property type="entry name" value="Adenylate_cyclase-assoc_CAP"/>
</dbReference>
<feature type="region of interest" description="Disordered" evidence="2">
    <location>
        <begin position="328"/>
        <end position="380"/>
    </location>
</feature>
<dbReference type="Proteomes" id="UP000681722">
    <property type="component" value="Unassembled WGS sequence"/>
</dbReference>
<comment type="similarity">
    <text evidence="1">Belongs to the CAP family.</text>
</comment>
<dbReference type="SUPFAM" id="SSF101278">
    <property type="entry name" value="N-terminal domain of adenylylcyclase associated protein, CAP"/>
    <property type="match status" value="1"/>
</dbReference>
<feature type="domain" description="CAP N-terminal" evidence="3">
    <location>
        <begin position="91"/>
        <end position="250"/>
    </location>
</feature>
<dbReference type="PANTHER" id="PTHR10652">
    <property type="entry name" value="ADENYLYL CYCLASE-ASSOCIATED PROTEIN"/>
    <property type="match status" value="1"/>
</dbReference>
<reference evidence="4" key="1">
    <citation type="submission" date="2021-02" db="EMBL/GenBank/DDBJ databases">
        <authorList>
            <person name="Nowell W R."/>
        </authorList>
    </citation>
    <scope>NUCLEOTIDE SEQUENCE</scope>
</reference>
<accession>A0A815NJN7</accession>
<dbReference type="EMBL" id="CAJOBC010084350">
    <property type="protein sequence ID" value="CAF4315826.1"/>
    <property type="molecule type" value="Genomic_DNA"/>
</dbReference>
<dbReference type="PANTHER" id="PTHR10652:SF0">
    <property type="entry name" value="ADENYLYL CYCLASE-ASSOCIATED PROTEIN"/>
    <property type="match status" value="1"/>
</dbReference>
<feature type="region of interest" description="Disordered" evidence="2">
    <location>
        <begin position="257"/>
        <end position="299"/>
    </location>
</feature>
<dbReference type="OrthoDB" id="1601at2759"/>
<feature type="compositionally biased region" description="Polar residues" evidence="2">
    <location>
        <begin position="265"/>
        <end position="278"/>
    </location>
</feature>
<dbReference type="Proteomes" id="UP000663829">
    <property type="component" value="Unassembled WGS sequence"/>
</dbReference>
<evidence type="ECO:0000313" key="4">
    <source>
        <dbReference type="EMBL" id="CAF1439179.1"/>
    </source>
</evidence>